<dbReference type="CDD" id="cd00067">
    <property type="entry name" value="GAL4"/>
    <property type="match status" value="1"/>
</dbReference>
<dbReference type="GO" id="GO:0008270">
    <property type="term" value="F:zinc ion binding"/>
    <property type="evidence" value="ECO:0007669"/>
    <property type="project" value="InterPro"/>
</dbReference>
<dbReference type="GO" id="GO:0005634">
    <property type="term" value="C:nucleus"/>
    <property type="evidence" value="ECO:0007669"/>
    <property type="project" value="UniProtKB-SubCell"/>
</dbReference>
<dbReference type="GO" id="GO:0000981">
    <property type="term" value="F:DNA-binding transcription factor activity, RNA polymerase II-specific"/>
    <property type="evidence" value="ECO:0007669"/>
    <property type="project" value="InterPro"/>
</dbReference>
<reference evidence="9" key="2">
    <citation type="journal article" date="2018" name="Nat. Commun.">
        <title>Extreme sensitivity to ultraviolet light in the fungal pathogen causing white-nose syndrome of bats.</title>
        <authorList>
            <person name="Palmer J.M."/>
            <person name="Drees K.P."/>
            <person name="Foster J.T."/>
            <person name="Lindner D.L."/>
        </authorList>
    </citation>
    <scope>NUCLEOTIDE SEQUENCE [LARGE SCALE GENOMIC DNA]</scope>
    <source>
        <strain evidence="9">UAMH 10579</strain>
    </source>
</reference>
<evidence type="ECO:0000256" key="2">
    <source>
        <dbReference type="ARBA" id="ARBA00022723"/>
    </source>
</evidence>
<dbReference type="SUPFAM" id="SSF57701">
    <property type="entry name" value="Zn2/Cys6 DNA-binding domain"/>
    <property type="match status" value="1"/>
</dbReference>
<dbReference type="InterPro" id="IPR050815">
    <property type="entry name" value="TF_fung"/>
</dbReference>
<evidence type="ECO:0000256" key="1">
    <source>
        <dbReference type="ARBA" id="ARBA00004123"/>
    </source>
</evidence>
<evidence type="ECO:0000259" key="7">
    <source>
        <dbReference type="PROSITE" id="PS50048"/>
    </source>
</evidence>
<keyword evidence="5" id="KW-0539">Nucleus</keyword>
<comment type="subcellular location">
    <subcellularLocation>
        <location evidence="1">Nucleus</location>
    </subcellularLocation>
</comment>
<dbReference type="RefSeq" id="XP_018133976.2">
    <property type="nucleotide sequence ID" value="XM_018271152.2"/>
</dbReference>
<dbReference type="PANTHER" id="PTHR47338:SF9">
    <property type="entry name" value="ZN(II)2CYS6 TRANSCRIPTION FACTOR (EUROFUNG)"/>
    <property type="match status" value="1"/>
</dbReference>
<feature type="compositionally biased region" description="Basic and acidic residues" evidence="6">
    <location>
        <begin position="201"/>
        <end position="211"/>
    </location>
</feature>
<evidence type="ECO:0000313" key="8">
    <source>
        <dbReference type="EMBL" id="OBU00244.2"/>
    </source>
</evidence>
<evidence type="ECO:0000313" key="9">
    <source>
        <dbReference type="Proteomes" id="UP000091956"/>
    </source>
</evidence>
<dbReference type="SMART" id="SM00066">
    <property type="entry name" value="GAL4"/>
    <property type="match status" value="1"/>
</dbReference>
<proteinExistence type="predicted"/>
<keyword evidence="3" id="KW-0805">Transcription regulation</keyword>
<evidence type="ECO:0000256" key="5">
    <source>
        <dbReference type="ARBA" id="ARBA00023242"/>
    </source>
</evidence>
<organism evidence="8 9">
    <name type="scientific">Pseudogymnoascus verrucosus</name>
    <dbReference type="NCBI Taxonomy" id="342668"/>
    <lineage>
        <taxon>Eukaryota</taxon>
        <taxon>Fungi</taxon>
        <taxon>Dikarya</taxon>
        <taxon>Ascomycota</taxon>
        <taxon>Pezizomycotina</taxon>
        <taxon>Leotiomycetes</taxon>
        <taxon>Thelebolales</taxon>
        <taxon>Thelebolaceae</taxon>
        <taxon>Pseudogymnoascus</taxon>
    </lineage>
</organism>
<evidence type="ECO:0000256" key="6">
    <source>
        <dbReference type="SAM" id="MobiDB-lite"/>
    </source>
</evidence>
<feature type="compositionally biased region" description="Polar residues" evidence="6">
    <location>
        <begin position="259"/>
        <end position="282"/>
    </location>
</feature>
<dbReference type="PANTHER" id="PTHR47338">
    <property type="entry name" value="ZN(II)2CYS6 TRANSCRIPTION FACTOR (EUROFUNG)-RELATED"/>
    <property type="match status" value="1"/>
</dbReference>
<dbReference type="InterPro" id="IPR036864">
    <property type="entry name" value="Zn2-C6_fun-type_DNA-bd_sf"/>
</dbReference>
<feature type="compositionally biased region" description="Polar residues" evidence="6">
    <location>
        <begin position="218"/>
        <end position="233"/>
    </location>
</feature>
<dbReference type="Pfam" id="PF00172">
    <property type="entry name" value="Zn_clus"/>
    <property type="match status" value="1"/>
</dbReference>
<name>A0A1B8GWN8_9PEZI</name>
<feature type="region of interest" description="Disordered" evidence="6">
    <location>
        <begin position="148"/>
        <end position="168"/>
    </location>
</feature>
<dbReference type="PROSITE" id="PS00463">
    <property type="entry name" value="ZN2_CY6_FUNGAL_1"/>
    <property type="match status" value="1"/>
</dbReference>
<feature type="region of interest" description="Disordered" evidence="6">
    <location>
        <begin position="187"/>
        <end position="291"/>
    </location>
</feature>
<feature type="compositionally biased region" description="Polar residues" evidence="6">
    <location>
        <begin position="187"/>
        <end position="199"/>
    </location>
</feature>
<accession>A0A1B8GWN8</accession>
<dbReference type="PROSITE" id="PS50048">
    <property type="entry name" value="ZN2_CY6_FUNGAL_2"/>
    <property type="match status" value="1"/>
</dbReference>
<sequence>MASESTQKPRQHRISVACIDCHNRRQKCSGEKPICRQCRTSGRNCTWTDQKRRGPVKEEKKMIQRRLEETEDLLVGLLRVIPDELLADGMELRPSAQRQREAASSSKDNDLLTAQLASFGPRKSVWDDAPLSTVAEVRRWQVDYDTAGVTSSTPRKVRQDSPVPDEMDLGTPFEQGSWEVGNPQMLQSMPDTFDYQPQNRDAIRPTHDDKTATMADPHNNTTTATADPSNTSIGGPAEAIPNSADVLTRKEVLPVLPSHKSSPLNSSVGPSTIDPWSNSDLSRQQEEDLFW</sequence>
<dbReference type="AlphaFoldDB" id="A0A1B8GWN8"/>
<dbReference type="GeneID" id="28835019"/>
<keyword evidence="2" id="KW-0479">Metal-binding</keyword>
<evidence type="ECO:0000256" key="4">
    <source>
        <dbReference type="ARBA" id="ARBA00023163"/>
    </source>
</evidence>
<protein>
    <recommendedName>
        <fullName evidence="7">Zn(2)-C6 fungal-type domain-containing protein</fullName>
    </recommendedName>
</protein>
<dbReference type="Gene3D" id="4.10.240.10">
    <property type="entry name" value="Zn(2)-C6 fungal-type DNA-binding domain"/>
    <property type="match status" value="1"/>
</dbReference>
<dbReference type="EMBL" id="KV460209">
    <property type="protein sequence ID" value="OBU00244.2"/>
    <property type="molecule type" value="Genomic_DNA"/>
</dbReference>
<reference evidence="8 9" key="1">
    <citation type="submission" date="2016-03" db="EMBL/GenBank/DDBJ databases">
        <title>Comparative genomics of Pseudogymnoascus destructans, the fungus causing white-nose syndrome of bats.</title>
        <authorList>
            <person name="Palmer J.M."/>
            <person name="Drees K.P."/>
            <person name="Foster J.T."/>
            <person name="Lindner D.L."/>
        </authorList>
    </citation>
    <scope>NUCLEOTIDE SEQUENCE [LARGE SCALE GENOMIC DNA]</scope>
    <source>
        <strain evidence="8 9">UAMH 10579</strain>
    </source>
</reference>
<feature type="domain" description="Zn(2)-C6 fungal-type" evidence="7">
    <location>
        <begin position="17"/>
        <end position="47"/>
    </location>
</feature>
<evidence type="ECO:0000256" key="3">
    <source>
        <dbReference type="ARBA" id="ARBA00023015"/>
    </source>
</evidence>
<keyword evidence="9" id="KW-1185">Reference proteome</keyword>
<dbReference type="Proteomes" id="UP000091956">
    <property type="component" value="Unassembled WGS sequence"/>
</dbReference>
<gene>
    <name evidence="8" type="ORF">VE01_01633</name>
</gene>
<dbReference type="InterPro" id="IPR001138">
    <property type="entry name" value="Zn2Cys6_DnaBD"/>
</dbReference>
<keyword evidence="4" id="KW-0804">Transcription</keyword>